<dbReference type="PATRIC" id="fig|28229.3.peg.4196"/>
<evidence type="ECO:0000256" key="2">
    <source>
        <dbReference type="SAM" id="Phobius"/>
    </source>
</evidence>
<feature type="transmembrane region" description="Helical" evidence="2">
    <location>
        <begin position="227"/>
        <end position="249"/>
    </location>
</feature>
<protein>
    <submittedName>
        <fullName evidence="3">MATE efflux family protein</fullName>
    </submittedName>
</protein>
<feature type="transmembrane region" description="Helical" evidence="2">
    <location>
        <begin position="90"/>
        <end position="114"/>
    </location>
</feature>
<feature type="transmembrane region" description="Helical" evidence="2">
    <location>
        <begin position="383"/>
        <end position="406"/>
    </location>
</feature>
<comment type="caution">
    <text evidence="3">The sequence shown here is derived from an EMBL/GenBank/DDBJ whole genome shotgun (WGS) entry which is preliminary data.</text>
</comment>
<organism evidence="3 4">
    <name type="scientific">Colwellia psychrerythraea</name>
    <name type="common">Vibrio psychroerythus</name>
    <dbReference type="NCBI Taxonomy" id="28229"/>
    <lineage>
        <taxon>Bacteria</taxon>
        <taxon>Pseudomonadati</taxon>
        <taxon>Pseudomonadota</taxon>
        <taxon>Gammaproteobacteria</taxon>
        <taxon>Alteromonadales</taxon>
        <taxon>Colwelliaceae</taxon>
        <taxon>Colwellia</taxon>
    </lineage>
</organism>
<dbReference type="AlphaFoldDB" id="A0A099KF23"/>
<dbReference type="InterPro" id="IPR002528">
    <property type="entry name" value="MATE_fam"/>
</dbReference>
<feature type="transmembrane region" description="Helical" evidence="2">
    <location>
        <begin position="269"/>
        <end position="292"/>
    </location>
</feature>
<evidence type="ECO:0000313" key="3">
    <source>
        <dbReference type="EMBL" id="KGJ88193.1"/>
    </source>
</evidence>
<dbReference type="Proteomes" id="UP000029868">
    <property type="component" value="Unassembled WGS sequence"/>
</dbReference>
<name>A0A099KF23_COLPS</name>
<dbReference type="GO" id="GO:0042910">
    <property type="term" value="F:xenobiotic transmembrane transporter activity"/>
    <property type="evidence" value="ECO:0007669"/>
    <property type="project" value="InterPro"/>
</dbReference>
<evidence type="ECO:0000256" key="1">
    <source>
        <dbReference type="ARBA" id="ARBA00022448"/>
    </source>
</evidence>
<feature type="transmembrane region" description="Helical" evidence="2">
    <location>
        <begin position="120"/>
        <end position="144"/>
    </location>
</feature>
<gene>
    <name evidence="3" type="ORF">GAB14E_4222</name>
</gene>
<reference evidence="3 4" key="1">
    <citation type="submission" date="2014-08" db="EMBL/GenBank/DDBJ databases">
        <title>Genomic and Phenotypic Diversity of Colwellia psychrerythraea strains from Disparate Marine Basins.</title>
        <authorList>
            <person name="Techtmann S.M."/>
            <person name="Stelling S.C."/>
            <person name="Utturkar S.M."/>
            <person name="Alshibli N."/>
            <person name="Harris A."/>
            <person name="Brown S.D."/>
            <person name="Hazen T.C."/>
        </authorList>
    </citation>
    <scope>NUCLEOTIDE SEQUENCE [LARGE SCALE GENOMIC DNA]</scope>
    <source>
        <strain evidence="3 4">GAB14E</strain>
    </source>
</reference>
<feature type="transmembrane region" description="Helical" evidence="2">
    <location>
        <begin position="47"/>
        <end position="69"/>
    </location>
</feature>
<dbReference type="PANTHER" id="PTHR43298">
    <property type="entry name" value="MULTIDRUG RESISTANCE PROTEIN NORM-RELATED"/>
    <property type="match status" value="1"/>
</dbReference>
<dbReference type="NCBIfam" id="TIGR00797">
    <property type="entry name" value="matE"/>
    <property type="match status" value="1"/>
</dbReference>
<dbReference type="InterPro" id="IPR050222">
    <property type="entry name" value="MATE_MdtK"/>
</dbReference>
<feature type="transmembrane region" description="Helical" evidence="2">
    <location>
        <begin position="313"/>
        <end position="333"/>
    </location>
</feature>
<sequence>MKQLAKFAVPLIISQLVAQLMVISDIWMMSRIGVTTMAAGGLAGSVFSFIFIVVMGLIGSVANLLAIAYGEKQHNSNNNDEIRRIVKGAILLATLISIALLPSFYLLPSLMLMIGQPEEIITLSMLYLHALKWSMLPNLLILVFRGLAIAFGSSRSVLWASVITVILNIIFSYLFAFVLDFGIVGIGYGTSFAAGLMAVCYGLWLFRQPQFLPYKPWNKWFEYKLATIKPILSIGIPVALATVTEFSLISGAALMAGSLGVVSLAAHQIALQILSFSWCISYGFAQATSIFVSNQYGSNRDKQAIIRIARHGLILATGSSILIGLLFSINPQLLSQGFAKPGDALFAELVEMLPGLMLVAAACFVVDAWQLTGLSILRGMKIVLGPALLTGVGYCLVGLPAAWYLMPMFHLQGIWMGIGIGLGVTGCLLLVQVWISLNNLNSG</sequence>
<proteinExistence type="predicted"/>
<dbReference type="GO" id="GO:0015297">
    <property type="term" value="F:antiporter activity"/>
    <property type="evidence" value="ECO:0007669"/>
    <property type="project" value="InterPro"/>
</dbReference>
<dbReference type="RefSeq" id="WP_033084144.1">
    <property type="nucleotide sequence ID" value="NZ_JQEC01000068.1"/>
</dbReference>
<feature type="transmembrane region" description="Helical" evidence="2">
    <location>
        <begin position="353"/>
        <end position="371"/>
    </location>
</feature>
<keyword evidence="2" id="KW-0472">Membrane</keyword>
<dbReference type="GO" id="GO:0005886">
    <property type="term" value="C:plasma membrane"/>
    <property type="evidence" value="ECO:0007669"/>
    <property type="project" value="TreeGrafter"/>
</dbReference>
<keyword evidence="2" id="KW-1133">Transmembrane helix</keyword>
<dbReference type="OrthoDB" id="9780160at2"/>
<accession>A0A099KF23</accession>
<keyword evidence="2" id="KW-0812">Transmembrane</keyword>
<keyword evidence="1" id="KW-0813">Transport</keyword>
<feature type="transmembrane region" description="Helical" evidence="2">
    <location>
        <begin position="156"/>
        <end position="179"/>
    </location>
</feature>
<evidence type="ECO:0000313" key="4">
    <source>
        <dbReference type="Proteomes" id="UP000029868"/>
    </source>
</evidence>
<dbReference type="EMBL" id="JQEC01000068">
    <property type="protein sequence ID" value="KGJ88193.1"/>
    <property type="molecule type" value="Genomic_DNA"/>
</dbReference>
<dbReference type="PANTHER" id="PTHR43298:SF2">
    <property type="entry name" value="FMN_FAD EXPORTER YEEO-RELATED"/>
    <property type="match status" value="1"/>
</dbReference>
<feature type="transmembrane region" description="Helical" evidence="2">
    <location>
        <begin position="185"/>
        <end position="206"/>
    </location>
</feature>
<dbReference type="Pfam" id="PF01554">
    <property type="entry name" value="MatE"/>
    <property type="match status" value="2"/>
</dbReference>
<feature type="transmembrane region" description="Helical" evidence="2">
    <location>
        <begin position="412"/>
        <end position="437"/>
    </location>
</feature>
<feature type="transmembrane region" description="Helical" evidence="2">
    <location>
        <begin position="7"/>
        <end position="27"/>
    </location>
</feature>